<proteinExistence type="predicted"/>
<comment type="caution">
    <text evidence="2">The sequence shown here is derived from an EMBL/GenBank/DDBJ whole genome shotgun (WGS) entry which is preliminary data.</text>
</comment>
<name>A0A7W7G5Z0_9ACTN</name>
<feature type="domain" description="ScoMcrA-like SRA" evidence="1">
    <location>
        <begin position="27"/>
        <end position="139"/>
    </location>
</feature>
<dbReference type="Proteomes" id="UP000542742">
    <property type="component" value="Unassembled WGS sequence"/>
</dbReference>
<protein>
    <recommendedName>
        <fullName evidence="1">ScoMcrA-like SRA domain-containing protein</fullName>
    </recommendedName>
</protein>
<reference evidence="2 3" key="1">
    <citation type="submission" date="2020-08" db="EMBL/GenBank/DDBJ databases">
        <title>Sequencing the genomes of 1000 actinobacteria strains.</title>
        <authorList>
            <person name="Klenk H.-P."/>
        </authorList>
    </citation>
    <scope>NUCLEOTIDE SEQUENCE [LARGE SCALE GENOMIC DNA]</scope>
    <source>
        <strain evidence="2 3">DSM 45518</strain>
    </source>
</reference>
<dbReference type="EMBL" id="JACHMF010000001">
    <property type="protein sequence ID" value="MBB4695411.1"/>
    <property type="molecule type" value="Genomic_DNA"/>
</dbReference>
<dbReference type="RefSeq" id="WP_184953761.1">
    <property type="nucleotide sequence ID" value="NZ_BOMC01000112.1"/>
</dbReference>
<evidence type="ECO:0000259" key="1">
    <source>
        <dbReference type="Pfam" id="PF26348"/>
    </source>
</evidence>
<evidence type="ECO:0000313" key="3">
    <source>
        <dbReference type="Proteomes" id="UP000542742"/>
    </source>
</evidence>
<keyword evidence="3" id="KW-1185">Reference proteome</keyword>
<dbReference type="Pfam" id="PF26348">
    <property type="entry name" value="SRA_ScoMcrA"/>
    <property type="match status" value="1"/>
</dbReference>
<organism evidence="2 3">
    <name type="scientific">Paractinoplanes abujensis</name>
    <dbReference type="NCBI Taxonomy" id="882441"/>
    <lineage>
        <taxon>Bacteria</taxon>
        <taxon>Bacillati</taxon>
        <taxon>Actinomycetota</taxon>
        <taxon>Actinomycetes</taxon>
        <taxon>Micromonosporales</taxon>
        <taxon>Micromonosporaceae</taxon>
        <taxon>Paractinoplanes</taxon>
    </lineage>
</organism>
<sequence>MSGYVPNKVYDRAEIHAAAKLAGLPPGNATAGITTVGADLCVFWNPFRGLYANRWIKEPDEFVYSGEGSTGPMTYTGGNWQLKECHEQARPVPVFYKVKRTGSHWLHLGEFTVMEVIAGISRDKEQNLRDDIRFRFLRITQELISQPMPERPQLTPPAPPTEAELWALIAARTDKTGGKRRRATKTSRDRRVSDPVLTAYVLQRAIDNGGACESCGVAPGWLDDFGRPHFQAHHIDPDIDLTDWIGAVCGTCHDRLHHGSDRREQATLLRATVRARQLEAGRAIFDQR</sequence>
<gene>
    <name evidence="2" type="ORF">BKA14_005559</name>
</gene>
<dbReference type="InterPro" id="IPR058712">
    <property type="entry name" value="SRA_ScoMcrA"/>
</dbReference>
<accession>A0A7W7G5Z0</accession>
<dbReference type="AlphaFoldDB" id="A0A7W7G5Z0"/>
<dbReference type="InterPro" id="IPR003615">
    <property type="entry name" value="HNH_nuc"/>
</dbReference>
<evidence type="ECO:0000313" key="2">
    <source>
        <dbReference type="EMBL" id="MBB4695411.1"/>
    </source>
</evidence>
<dbReference type="CDD" id="cd00085">
    <property type="entry name" value="HNHc"/>
    <property type="match status" value="1"/>
</dbReference>